<evidence type="ECO:0000313" key="5">
    <source>
        <dbReference type="Proteomes" id="UP000298615"/>
    </source>
</evidence>
<feature type="compositionally biased region" description="Low complexity" evidence="1">
    <location>
        <begin position="80"/>
        <end position="105"/>
    </location>
</feature>
<dbReference type="RefSeq" id="WP_136954225.1">
    <property type="nucleotide sequence ID" value="NZ_CP039712.1"/>
</dbReference>
<organism evidence="4 5">
    <name type="scientific">Vagococcus zengguangii</name>
    <dbReference type="NCBI Taxonomy" id="2571750"/>
    <lineage>
        <taxon>Bacteria</taxon>
        <taxon>Bacillati</taxon>
        <taxon>Bacillota</taxon>
        <taxon>Bacilli</taxon>
        <taxon>Lactobacillales</taxon>
        <taxon>Enterococcaceae</taxon>
        <taxon>Vagococcus</taxon>
    </lineage>
</organism>
<keyword evidence="5" id="KW-1185">Reference proteome</keyword>
<feature type="signal peptide" evidence="2">
    <location>
        <begin position="1"/>
        <end position="26"/>
    </location>
</feature>
<feature type="region of interest" description="Disordered" evidence="1">
    <location>
        <begin position="33"/>
        <end position="117"/>
    </location>
</feature>
<evidence type="ECO:0000313" key="4">
    <source>
        <dbReference type="EMBL" id="QCI87406.1"/>
    </source>
</evidence>
<evidence type="ECO:0000256" key="1">
    <source>
        <dbReference type="SAM" id="MobiDB-lite"/>
    </source>
</evidence>
<feature type="domain" description="Putative host cell surface-exposed lipoprotein Ltp-like HTH region" evidence="3">
    <location>
        <begin position="446"/>
        <end position="488"/>
    </location>
</feature>
<evidence type="ECO:0000259" key="3">
    <source>
        <dbReference type="Pfam" id="PF07553"/>
    </source>
</evidence>
<keyword evidence="2" id="KW-0732">Signal</keyword>
<dbReference type="Pfam" id="PF07553">
    <property type="entry name" value="Lipoprotein_Ltp"/>
    <property type="match status" value="2"/>
</dbReference>
<dbReference type="InterPro" id="IPR036388">
    <property type="entry name" value="WH-like_DNA-bd_sf"/>
</dbReference>
<feature type="compositionally biased region" description="Acidic residues" evidence="1">
    <location>
        <begin position="55"/>
        <end position="64"/>
    </location>
</feature>
<dbReference type="Proteomes" id="UP000298615">
    <property type="component" value="Chromosome"/>
</dbReference>
<dbReference type="EMBL" id="CP039712">
    <property type="protein sequence ID" value="QCI87406.1"/>
    <property type="molecule type" value="Genomic_DNA"/>
</dbReference>
<reference evidence="4 5" key="1">
    <citation type="submission" date="2019-04" db="EMBL/GenBank/DDBJ databases">
        <title>Vagococcus sp. nov., isolated from faeces of yaks (Bos grunniens).</title>
        <authorList>
            <person name="Ge Y."/>
        </authorList>
    </citation>
    <scope>NUCLEOTIDE SEQUENCE [LARGE SCALE GENOMIC DNA]</scope>
    <source>
        <strain evidence="4 5">MN-17</strain>
    </source>
</reference>
<dbReference type="Gene3D" id="1.10.10.10">
    <property type="entry name" value="Winged helix-like DNA-binding domain superfamily/Winged helix DNA-binding domain"/>
    <property type="match status" value="2"/>
</dbReference>
<proteinExistence type="predicted"/>
<accession>A0A4D7D0X9</accession>
<dbReference type="InterPro" id="IPR011434">
    <property type="entry name" value="Ltp-like_HTH"/>
</dbReference>
<gene>
    <name evidence="4" type="ORF">FA707_08635</name>
</gene>
<feature type="compositionally biased region" description="Acidic residues" evidence="1">
    <location>
        <begin position="106"/>
        <end position="117"/>
    </location>
</feature>
<name>A0A4D7D0X9_9ENTE</name>
<sequence>MKRITGISLSALLLLSAPLQTLTTEAATSGLNTISNVSQPPIEQPEESESLVPDESNEPSESEMPETSLEEASSQTEEAGTTTNEPETSTEESTNTLGEETSTEATTEDTESSSETEEVISYQIENLAGTYVTILSTKLTIFDDLTQAFANQGGLTTTEYYLQTLRLTQLITNQAGEEVYLIADQNNDTIGYAQAESLTQRGAEGEMLELDKPIYVKVTSKSYPSYKDFAWTKYFEPAQLANKKFEVKEYYNHYNTNIYYALFDGPTFYGYINKNSTTKVAENEKPQGDYIKFGKYVTVSKSGYNTWQNFSWKQKHANSKVANKTYLAKGKYTHANGSTYYSLYDNNGKWLGYINAKGAKVADGKQGTYISDGSYVTISKKNYDIWSNFSWKKKASSNSYLNQMFIAKGRYVHFNGATYYSLYYPNGKWLGYVNSNATSKEVPRAYRTALDKAYEYLDFIPFSKAGLYDQLIYEEYTAAQAQYAVDHVKVNWNDQALMTAWMYLEIFDFSDQELYDQLIYEGFTDK</sequence>
<dbReference type="KEGG" id="vao:FA707_08635"/>
<feature type="chain" id="PRO_5020291593" description="Putative host cell surface-exposed lipoprotein Ltp-like HTH region domain-containing protein" evidence="2">
    <location>
        <begin position="27"/>
        <end position="526"/>
    </location>
</feature>
<feature type="domain" description="Putative host cell surface-exposed lipoprotein Ltp-like HTH region" evidence="3">
    <location>
        <begin position="491"/>
        <end position="525"/>
    </location>
</feature>
<dbReference type="AlphaFoldDB" id="A0A4D7D0X9"/>
<evidence type="ECO:0000256" key="2">
    <source>
        <dbReference type="SAM" id="SignalP"/>
    </source>
</evidence>
<protein>
    <recommendedName>
        <fullName evidence="3">Putative host cell surface-exposed lipoprotein Ltp-like HTH region domain-containing protein</fullName>
    </recommendedName>
</protein>